<name>A0ABW5KVM6_9FLAO</name>
<dbReference type="EMBL" id="JBHULS010000019">
    <property type="protein sequence ID" value="MFD2552739.1"/>
    <property type="molecule type" value="Genomic_DNA"/>
</dbReference>
<evidence type="ECO:0000313" key="2">
    <source>
        <dbReference type="EMBL" id="MFD2552739.1"/>
    </source>
</evidence>
<organism evidence="2 3">
    <name type="scientific">Bizionia sediminis</name>
    <dbReference type="NCBI Taxonomy" id="1737064"/>
    <lineage>
        <taxon>Bacteria</taxon>
        <taxon>Pseudomonadati</taxon>
        <taxon>Bacteroidota</taxon>
        <taxon>Flavobacteriia</taxon>
        <taxon>Flavobacteriales</taxon>
        <taxon>Flavobacteriaceae</taxon>
        <taxon>Bizionia</taxon>
    </lineage>
</organism>
<evidence type="ECO:0000313" key="3">
    <source>
        <dbReference type="Proteomes" id="UP001597472"/>
    </source>
</evidence>
<feature type="region of interest" description="Disordered" evidence="1">
    <location>
        <begin position="55"/>
        <end position="98"/>
    </location>
</feature>
<dbReference type="RefSeq" id="WP_376895220.1">
    <property type="nucleotide sequence ID" value="NZ_JBHULS010000019.1"/>
</dbReference>
<protein>
    <submittedName>
        <fullName evidence="2">Uncharacterized protein</fullName>
    </submittedName>
</protein>
<gene>
    <name evidence="2" type="ORF">ACFSQP_13065</name>
</gene>
<comment type="caution">
    <text evidence="2">The sequence shown here is derived from an EMBL/GenBank/DDBJ whole genome shotgun (WGS) entry which is preliminary data.</text>
</comment>
<dbReference type="Proteomes" id="UP001597472">
    <property type="component" value="Unassembled WGS sequence"/>
</dbReference>
<sequence length="98" mass="12113">MQVIAEQHYGGIKIGIEKMESPNKKTDEKILKELNDKYASDAEFRERKKKMYRERYQNDEEYRKKTRENAKNRYHNDPEYRKKTIERAKERQRKNKSK</sequence>
<accession>A0ABW5KVM6</accession>
<keyword evidence="3" id="KW-1185">Reference proteome</keyword>
<feature type="compositionally biased region" description="Basic and acidic residues" evidence="1">
    <location>
        <begin position="55"/>
        <end position="89"/>
    </location>
</feature>
<reference evidence="3" key="1">
    <citation type="journal article" date="2019" name="Int. J. Syst. Evol. Microbiol.">
        <title>The Global Catalogue of Microorganisms (GCM) 10K type strain sequencing project: providing services to taxonomists for standard genome sequencing and annotation.</title>
        <authorList>
            <consortium name="The Broad Institute Genomics Platform"/>
            <consortium name="The Broad Institute Genome Sequencing Center for Infectious Disease"/>
            <person name="Wu L."/>
            <person name="Ma J."/>
        </authorList>
    </citation>
    <scope>NUCLEOTIDE SEQUENCE [LARGE SCALE GENOMIC DNA]</scope>
    <source>
        <strain evidence="3">KCTC 42587</strain>
    </source>
</reference>
<evidence type="ECO:0000256" key="1">
    <source>
        <dbReference type="SAM" id="MobiDB-lite"/>
    </source>
</evidence>
<proteinExistence type="predicted"/>